<evidence type="ECO:0000256" key="3">
    <source>
        <dbReference type="SAM" id="MobiDB-lite"/>
    </source>
</evidence>
<protein>
    <submittedName>
        <fullName evidence="6">ZinT/AdcA family metal-binding protein</fullName>
    </submittedName>
</protein>
<feature type="signal peptide" evidence="4">
    <location>
        <begin position="1"/>
        <end position="24"/>
    </location>
</feature>
<sequence>MRKTMMWVSIVALSVMLAACQSKDVDMEDKNSTGMEQQEAERDLQTEEDGHDHVHSEQEVHNHEHDKEDDSDHGHEEEGDHNHEHDVELERIYSGYFDDDQINNRELSDWAGDWQSVYPYLLDGTLDEVFEHKAKQSDSMTAAQYKQYYEIGYKTTVNRIVIERNQVTFYEGEEVNTGEYVSDGYEILTYEKGNRGVRFIFKLTEPTEGLPTYIQFSDHSIYPTVAGHYHLYWGNDRAALLEEVVNWPTYYPTSMDGHTIAHEMMAH</sequence>
<feature type="compositionally biased region" description="Basic and acidic residues" evidence="3">
    <location>
        <begin position="39"/>
        <end position="85"/>
    </location>
</feature>
<keyword evidence="1 4" id="KW-0732">Signal</keyword>
<dbReference type="SUPFAM" id="SSF50814">
    <property type="entry name" value="Lipocalins"/>
    <property type="match status" value="1"/>
</dbReference>
<dbReference type="InterPro" id="IPR012674">
    <property type="entry name" value="Calycin"/>
</dbReference>
<reference evidence="7" key="1">
    <citation type="journal article" date="2019" name="Int. J. Syst. Evol. Microbiol.">
        <title>The Global Catalogue of Microorganisms (GCM) 10K type strain sequencing project: providing services to taxonomists for standard genome sequencing and annotation.</title>
        <authorList>
            <consortium name="The Broad Institute Genomics Platform"/>
            <consortium name="The Broad Institute Genome Sequencing Center for Infectious Disease"/>
            <person name="Wu L."/>
            <person name="Ma J."/>
        </authorList>
    </citation>
    <scope>NUCLEOTIDE SEQUENCE [LARGE SCALE GENOMIC DNA]</scope>
    <source>
        <strain evidence="7">PCU 280</strain>
    </source>
</reference>
<dbReference type="EMBL" id="JBHSTE010000006">
    <property type="protein sequence ID" value="MFC6334376.1"/>
    <property type="molecule type" value="Genomic_DNA"/>
</dbReference>
<dbReference type="RefSeq" id="WP_379236845.1">
    <property type="nucleotide sequence ID" value="NZ_JBHSTE010000006.1"/>
</dbReference>
<dbReference type="Gene3D" id="2.40.128.20">
    <property type="match status" value="1"/>
</dbReference>
<keyword evidence="7" id="KW-1185">Reference proteome</keyword>
<proteinExistence type="predicted"/>
<dbReference type="Proteomes" id="UP001596233">
    <property type="component" value="Unassembled WGS sequence"/>
</dbReference>
<evidence type="ECO:0000256" key="4">
    <source>
        <dbReference type="SAM" id="SignalP"/>
    </source>
</evidence>
<dbReference type="Pfam" id="PF09223">
    <property type="entry name" value="ZinT"/>
    <property type="match status" value="1"/>
</dbReference>
<accession>A0ABW1VAA8</accession>
<evidence type="ECO:0000259" key="5">
    <source>
        <dbReference type="Pfam" id="PF09223"/>
    </source>
</evidence>
<organism evidence="6 7">
    <name type="scientific">Paenibacillus septentrionalis</name>
    <dbReference type="NCBI Taxonomy" id="429342"/>
    <lineage>
        <taxon>Bacteria</taxon>
        <taxon>Bacillati</taxon>
        <taxon>Bacillota</taxon>
        <taxon>Bacilli</taxon>
        <taxon>Bacillales</taxon>
        <taxon>Paenibacillaceae</taxon>
        <taxon>Paenibacillus</taxon>
    </lineage>
</organism>
<evidence type="ECO:0000256" key="1">
    <source>
        <dbReference type="ARBA" id="ARBA00022729"/>
    </source>
</evidence>
<evidence type="ECO:0000256" key="2">
    <source>
        <dbReference type="ARBA" id="ARBA00022833"/>
    </source>
</evidence>
<comment type="caution">
    <text evidence="6">The sequence shown here is derived from an EMBL/GenBank/DDBJ whole genome shotgun (WGS) entry which is preliminary data.</text>
</comment>
<feature type="chain" id="PRO_5046164495" evidence="4">
    <location>
        <begin position="25"/>
        <end position="267"/>
    </location>
</feature>
<feature type="domain" description="ZinT" evidence="5">
    <location>
        <begin position="90"/>
        <end position="267"/>
    </location>
</feature>
<evidence type="ECO:0000313" key="6">
    <source>
        <dbReference type="EMBL" id="MFC6334376.1"/>
    </source>
</evidence>
<keyword evidence="2" id="KW-0862">Zinc</keyword>
<feature type="region of interest" description="Disordered" evidence="3">
    <location>
        <begin position="27"/>
        <end position="85"/>
    </location>
</feature>
<dbReference type="InterPro" id="IPR015304">
    <property type="entry name" value="ZinT_dom"/>
</dbReference>
<name>A0ABW1VAA8_9BACL</name>
<gene>
    <name evidence="6" type="ORF">ACFP56_17245</name>
</gene>
<evidence type="ECO:0000313" key="7">
    <source>
        <dbReference type="Proteomes" id="UP001596233"/>
    </source>
</evidence>
<dbReference type="PROSITE" id="PS51257">
    <property type="entry name" value="PROKAR_LIPOPROTEIN"/>
    <property type="match status" value="1"/>
</dbReference>